<organism evidence="2 3">
    <name type="scientific">Linum trigynum</name>
    <dbReference type="NCBI Taxonomy" id="586398"/>
    <lineage>
        <taxon>Eukaryota</taxon>
        <taxon>Viridiplantae</taxon>
        <taxon>Streptophyta</taxon>
        <taxon>Embryophyta</taxon>
        <taxon>Tracheophyta</taxon>
        <taxon>Spermatophyta</taxon>
        <taxon>Magnoliopsida</taxon>
        <taxon>eudicotyledons</taxon>
        <taxon>Gunneridae</taxon>
        <taxon>Pentapetalae</taxon>
        <taxon>rosids</taxon>
        <taxon>fabids</taxon>
        <taxon>Malpighiales</taxon>
        <taxon>Linaceae</taxon>
        <taxon>Linum</taxon>
    </lineage>
</organism>
<gene>
    <name evidence="2" type="ORF">LTRI10_LOCUS16810</name>
</gene>
<keyword evidence="1" id="KW-0472">Membrane</keyword>
<dbReference type="EMBL" id="OZ034816">
    <property type="protein sequence ID" value="CAL1374979.1"/>
    <property type="molecule type" value="Genomic_DNA"/>
</dbReference>
<name>A0AAV2DLZ3_9ROSI</name>
<keyword evidence="3" id="KW-1185">Reference proteome</keyword>
<dbReference type="Proteomes" id="UP001497516">
    <property type="component" value="Chromosome 3"/>
</dbReference>
<evidence type="ECO:0000313" key="2">
    <source>
        <dbReference type="EMBL" id="CAL1374979.1"/>
    </source>
</evidence>
<reference evidence="2 3" key="1">
    <citation type="submission" date="2024-04" db="EMBL/GenBank/DDBJ databases">
        <authorList>
            <person name="Fracassetti M."/>
        </authorList>
    </citation>
    <scope>NUCLEOTIDE SEQUENCE [LARGE SCALE GENOMIC DNA]</scope>
</reference>
<sequence length="76" mass="8931">MLPFLFSFSATTMPFLFSFLFIYGGQRKKNQGYDGRRRTKGGIEKLYCRICREVVAAKLSSYRQRSEFLGTSRWDD</sequence>
<evidence type="ECO:0008006" key="4">
    <source>
        <dbReference type="Google" id="ProtNLM"/>
    </source>
</evidence>
<keyword evidence="1" id="KW-0812">Transmembrane</keyword>
<evidence type="ECO:0000256" key="1">
    <source>
        <dbReference type="SAM" id="Phobius"/>
    </source>
</evidence>
<feature type="transmembrane region" description="Helical" evidence="1">
    <location>
        <begin position="6"/>
        <end position="23"/>
    </location>
</feature>
<accession>A0AAV2DLZ3</accession>
<dbReference type="AlphaFoldDB" id="A0AAV2DLZ3"/>
<protein>
    <recommendedName>
        <fullName evidence="4">Secreted protein</fullName>
    </recommendedName>
</protein>
<proteinExistence type="predicted"/>
<evidence type="ECO:0000313" key="3">
    <source>
        <dbReference type="Proteomes" id="UP001497516"/>
    </source>
</evidence>
<keyword evidence="1" id="KW-1133">Transmembrane helix</keyword>